<evidence type="ECO:0000256" key="5">
    <source>
        <dbReference type="ARBA" id="ARBA00023125"/>
    </source>
</evidence>
<dbReference type="AlphaFoldDB" id="A0A318JQV3"/>
<dbReference type="InterPro" id="IPR004839">
    <property type="entry name" value="Aminotransferase_I/II_large"/>
</dbReference>
<dbReference type="PROSITE" id="PS50949">
    <property type="entry name" value="HTH_GNTR"/>
    <property type="match status" value="1"/>
</dbReference>
<dbReference type="SMART" id="SM00345">
    <property type="entry name" value="HTH_GNTR"/>
    <property type="match status" value="1"/>
</dbReference>
<comment type="caution">
    <text evidence="8">The sequence shown here is derived from an EMBL/GenBank/DDBJ whole genome shotgun (WGS) entry which is preliminary data.</text>
</comment>
<dbReference type="Gene3D" id="1.10.10.10">
    <property type="entry name" value="Winged helix-like DNA-binding domain superfamily/Winged helix DNA-binding domain"/>
    <property type="match status" value="1"/>
</dbReference>
<evidence type="ECO:0000256" key="2">
    <source>
        <dbReference type="ARBA" id="ARBA00021531"/>
    </source>
</evidence>
<dbReference type="RefSeq" id="WP_158527681.1">
    <property type="nucleotide sequence ID" value="NZ_LNQU01000075.1"/>
</dbReference>
<dbReference type="EMBL" id="QJKC01000002">
    <property type="protein sequence ID" value="PXX50628.1"/>
    <property type="molecule type" value="Genomic_DNA"/>
</dbReference>
<evidence type="ECO:0000256" key="6">
    <source>
        <dbReference type="ARBA" id="ARBA00023163"/>
    </source>
</evidence>
<dbReference type="PANTHER" id="PTHR46577">
    <property type="entry name" value="HTH-TYPE TRANSCRIPTIONAL REGULATORY PROTEIN GABR"/>
    <property type="match status" value="1"/>
</dbReference>
<keyword evidence="9" id="KW-1185">Reference proteome</keyword>
<evidence type="ECO:0000256" key="4">
    <source>
        <dbReference type="ARBA" id="ARBA00023015"/>
    </source>
</evidence>
<evidence type="ECO:0000256" key="3">
    <source>
        <dbReference type="ARBA" id="ARBA00022898"/>
    </source>
</evidence>
<dbReference type="Gene3D" id="3.40.640.10">
    <property type="entry name" value="Type I PLP-dependent aspartate aminotransferase-like (Major domain)"/>
    <property type="match status" value="1"/>
</dbReference>
<dbReference type="Pfam" id="PF00155">
    <property type="entry name" value="Aminotran_1_2"/>
    <property type="match status" value="1"/>
</dbReference>
<proteinExistence type="inferred from homology"/>
<dbReference type="InterPro" id="IPR000524">
    <property type="entry name" value="Tscrpt_reg_HTH_GntR"/>
</dbReference>
<dbReference type="InterPro" id="IPR015421">
    <property type="entry name" value="PyrdxlP-dep_Trfase_major"/>
</dbReference>
<feature type="domain" description="HTH gntR-type" evidence="7">
    <location>
        <begin position="19"/>
        <end position="87"/>
    </location>
</feature>
<reference evidence="8 9" key="1">
    <citation type="submission" date="2018-05" db="EMBL/GenBank/DDBJ databases">
        <title>Genomic Encyclopedia of Type Strains, Phase IV (KMG-IV): sequencing the most valuable type-strain genomes for metagenomic binning, comparative biology and taxonomic classification.</title>
        <authorList>
            <person name="Goeker M."/>
        </authorList>
    </citation>
    <scope>NUCLEOTIDE SEQUENCE [LARGE SCALE GENOMIC DNA]</scope>
    <source>
        <strain evidence="8 9">DSM 25134</strain>
    </source>
</reference>
<dbReference type="PANTHER" id="PTHR46577:SF1">
    <property type="entry name" value="HTH-TYPE TRANSCRIPTIONAL REGULATORY PROTEIN GABR"/>
    <property type="match status" value="1"/>
</dbReference>
<comment type="similarity">
    <text evidence="1">In the C-terminal section; belongs to the class-I pyridoxal-phosphate-dependent aminotransferase family.</text>
</comment>
<dbReference type="GO" id="GO:0003700">
    <property type="term" value="F:DNA-binding transcription factor activity"/>
    <property type="evidence" value="ECO:0007669"/>
    <property type="project" value="InterPro"/>
</dbReference>
<dbReference type="Gene3D" id="3.90.1150.10">
    <property type="entry name" value="Aspartate Aminotransferase, domain 1"/>
    <property type="match status" value="1"/>
</dbReference>
<dbReference type="Pfam" id="PF00392">
    <property type="entry name" value="GntR"/>
    <property type="match status" value="1"/>
</dbReference>
<dbReference type="CDD" id="cd00609">
    <property type="entry name" value="AAT_like"/>
    <property type="match status" value="1"/>
</dbReference>
<dbReference type="InterPro" id="IPR015424">
    <property type="entry name" value="PyrdxlP-dep_Trfase"/>
</dbReference>
<evidence type="ECO:0000259" key="7">
    <source>
        <dbReference type="PROSITE" id="PS50949"/>
    </source>
</evidence>
<organism evidence="8 9">
    <name type="scientific">Aquitalea magnusonii</name>
    <dbReference type="NCBI Taxonomy" id="332411"/>
    <lineage>
        <taxon>Bacteria</taxon>
        <taxon>Pseudomonadati</taxon>
        <taxon>Pseudomonadota</taxon>
        <taxon>Betaproteobacteria</taxon>
        <taxon>Neisseriales</taxon>
        <taxon>Chromobacteriaceae</taxon>
        <taxon>Aquitalea</taxon>
    </lineage>
</organism>
<evidence type="ECO:0000256" key="1">
    <source>
        <dbReference type="ARBA" id="ARBA00005384"/>
    </source>
</evidence>
<dbReference type="InterPro" id="IPR036388">
    <property type="entry name" value="WH-like_DNA-bd_sf"/>
</dbReference>
<dbReference type="OrthoDB" id="9804020at2"/>
<name>A0A318JQV3_9NEIS</name>
<evidence type="ECO:0000313" key="8">
    <source>
        <dbReference type="EMBL" id="PXX50628.1"/>
    </source>
</evidence>
<dbReference type="GO" id="GO:0003677">
    <property type="term" value="F:DNA binding"/>
    <property type="evidence" value="ECO:0007669"/>
    <property type="project" value="UniProtKB-KW"/>
</dbReference>
<dbReference type="CDD" id="cd07377">
    <property type="entry name" value="WHTH_GntR"/>
    <property type="match status" value="1"/>
</dbReference>
<dbReference type="Proteomes" id="UP000248395">
    <property type="component" value="Unassembled WGS sequence"/>
</dbReference>
<keyword evidence="5" id="KW-0238">DNA-binding</keyword>
<evidence type="ECO:0000313" key="9">
    <source>
        <dbReference type="Proteomes" id="UP000248395"/>
    </source>
</evidence>
<dbReference type="SUPFAM" id="SSF46785">
    <property type="entry name" value="Winged helix' DNA-binding domain"/>
    <property type="match status" value="1"/>
</dbReference>
<keyword evidence="4" id="KW-0805">Transcription regulation</keyword>
<gene>
    <name evidence="8" type="ORF">DFR38_102285</name>
</gene>
<accession>A0A318JQV3</accession>
<protein>
    <recommendedName>
        <fullName evidence="2">Putative 8-amino-7-oxononanoate synthase</fullName>
    </recommendedName>
</protein>
<keyword evidence="6" id="KW-0804">Transcription</keyword>
<dbReference type="GO" id="GO:0030170">
    <property type="term" value="F:pyridoxal phosphate binding"/>
    <property type="evidence" value="ECO:0007669"/>
    <property type="project" value="InterPro"/>
</dbReference>
<dbReference type="SUPFAM" id="SSF53383">
    <property type="entry name" value="PLP-dependent transferases"/>
    <property type="match status" value="1"/>
</dbReference>
<dbReference type="InterPro" id="IPR036390">
    <property type="entry name" value="WH_DNA-bd_sf"/>
</dbReference>
<dbReference type="InterPro" id="IPR015422">
    <property type="entry name" value="PyrdxlP-dep_Trfase_small"/>
</dbReference>
<sequence>MDLVLRIKSWLPDLESCAQPRYQAICDAICAVIDGGQVVIGEKLPPHRTLSSALHVTPGTISRAYARLEEQGRVMSRIGDGTYVLARQVASDGPNDLTQQGDEGLIDLGQNVIVAVGQDLALAQTLLDISQDAEAQRRVLDYQPECGHPRHRAAIAGWLRRFGLAGEADRVAITNGAQHALACLFRILTMPGDTVLCEALSYPGIVALAQQMRLQLIGVEVDEEGLIPESLEQMCRAVNSRVLFCVPTLHNPTTATMSETRRRQIVDIARRQHLQIIEDATPAAILRDPPPALAALLPEQVFFVCSLSKSVSPGLRVGMVQAPHAWSGKLAAIIRANCWMATPLSVEIACRWMENGVLHQLLQAQRLDIAYRRSLAEPLLQGLPMLSHHGSPHLWLTLPAPWRSTEFGTMLRRRKVIIKLGDAFTVGRTAPPHAVRLCLSGSADPLQMEQGLRIIAATLRDGPEGYFASA</sequence>
<dbReference type="InterPro" id="IPR051446">
    <property type="entry name" value="HTH_trans_reg/aminotransferase"/>
</dbReference>
<keyword evidence="3" id="KW-0663">Pyridoxal phosphate</keyword>